<reference evidence="2" key="1">
    <citation type="submission" date="2017-05" db="UniProtKB">
        <authorList>
            <consortium name="EnsemblMetazoa"/>
        </authorList>
    </citation>
    <scope>IDENTIFICATION</scope>
</reference>
<accession>A0A1X7TIP9</accession>
<dbReference type="AlphaFoldDB" id="A0A1X7TIP9"/>
<feature type="region of interest" description="Disordered" evidence="1">
    <location>
        <begin position="1"/>
        <end position="37"/>
    </location>
</feature>
<evidence type="ECO:0000256" key="1">
    <source>
        <dbReference type="SAM" id="MobiDB-lite"/>
    </source>
</evidence>
<name>A0A1X7TIP9_AMPQE</name>
<dbReference type="InParanoid" id="A0A1X7TIP9"/>
<organism evidence="2">
    <name type="scientific">Amphimedon queenslandica</name>
    <name type="common">Sponge</name>
    <dbReference type="NCBI Taxonomy" id="400682"/>
    <lineage>
        <taxon>Eukaryota</taxon>
        <taxon>Metazoa</taxon>
        <taxon>Porifera</taxon>
        <taxon>Demospongiae</taxon>
        <taxon>Heteroscleromorpha</taxon>
        <taxon>Haplosclerida</taxon>
        <taxon>Niphatidae</taxon>
        <taxon>Amphimedon</taxon>
    </lineage>
</organism>
<dbReference type="OrthoDB" id="5987789at2759"/>
<proteinExistence type="predicted"/>
<feature type="compositionally biased region" description="Low complexity" evidence="1">
    <location>
        <begin position="21"/>
        <end position="33"/>
    </location>
</feature>
<sequence>MPKKIPAVDNSIHTLQDDDTSSNPLSSTLSSINNEDDSFVPSVDSTFYCDEASGSSDGFSTGSPLEEKYFEVPYGNVGDAFVQELARLFQSYADSSYLESIALYAAMAMSALLLQKPIGKVSKKDFSNHLERHLLLWKDGDVESLLQEGRAIQSRLKFNNHSNSSNSIAKRFSDLMLIGDVKGAIRLLSNRENGTVLSLDTIINDRSVKEVLYDKHPIGQPIKPSALVSGPSHSISHPILFDQLTPDLIRATALSSSGSSGPSGLDAACWKHLCTSFKSSINLCRALSSLAKRICTAYVDPQGLYPFLAGRLIAIDKLPGVRPIGIGEVVRRIIGKAVLSVVGRDILEVTGSDQLCAGQPGGCEAAVHAVRSIFDSMQCEAVLLVDASNAFNALNRNRLASLLSERQSKPYSTTLNWIRCRLSFSLLRSAIVCFRGACSSYHRPIHSSSNIDLALSEGQVLQ</sequence>
<dbReference type="eggNOG" id="ENOG502S9D9">
    <property type="taxonomic scope" value="Eukaryota"/>
</dbReference>
<evidence type="ECO:0008006" key="3">
    <source>
        <dbReference type="Google" id="ProtNLM"/>
    </source>
</evidence>
<evidence type="ECO:0000313" key="2">
    <source>
        <dbReference type="EnsemblMetazoa" id="Aqu2.1.14692_001"/>
    </source>
</evidence>
<protein>
    <recommendedName>
        <fullName evidence="3">Reverse transcriptase domain-containing protein</fullName>
    </recommendedName>
</protein>
<dbReference type="EnsemblMetazoa" id="Aqu2.1.14692_001">
    <property type="protein sequence ID" value="Aqu2.1.14692_001"/>
    <property type="gene ID" value="Aqu2.1.14692"/>
</dbReference>